<dbReference type="InterPro" id="IPR036866">
    <property type="entry name" value="RibonucZ/Hydroxyglut_hydro"/>
</dbReference>
<proteinExistence type="predicted"/>
<dbReference type="GO" id="GO:0016787">
    <property type="term" value="F:hydrolase activity"/>
    <property type="evidence" value="ECO:0007669"/>
    <property type="project" value="UniProtKB-KW"/>
</dbReference>
<sequence>MTKKQGIVPLFLEMDAGGRPFPVHATAIWDGEEATIVDTGIPGQLELLRAALEKEGIPFDNVVRILITHQDRDHIGSLPELVATGGGRIEVLCHEVGKPYLQGETPLVKSGTLATPVAVTRTFRDGDILPIAGGLRVVYTPGHTPDHTSFYHMPSRTLISGDALTAKDGVLMPFNPDFTPAREEALRSIEKLLDFKIDTVIAYHGGVCSGSIRERLLEIVRTASSA</sequence>
<dbReference type="EMBL" id="VCIW01000013">
    <property type="protein sequence ID" value="TLS50772.1"/>
    <property type="molecule type" value="Genomic_DNA"/>
</dbReference>
<dbReference type="Pfam" id="PF00753">
    <property type="entry name" value="Lactamase_B"/>
    <property type="match status" value="1"/>
</dbReference>
<dbReference type="SMART" id="SM00849">
    <property type="entry name" value="Lactamase_B"/>
    <property type="match status" value="1"/>
</dbReference>
<dbReference type="OrthoDB" id="9802248at2"/>
<name>A0A5R9G333_9BACL</name>
<dbReference type="PANTHER" id="PTHR42951">
    <property type="entry name" value="METALLO-BETA-LACTAMASE DOMAIN-CONTAINING"/>
    <property type="match status" value="1"/>
</dbReference>
<dbReference type="SUPFAM" id="SSF56281">
    <property type="entry name" value="Metallo-hydrolase/oxidoreductase"/>
    <property type="match status" value="1"/>
</dbReference>
<protein>
    <submittedName>
        <fullName evidence="5">MBL fold metallo-hydrolase</fullName>
    </submittedName>
</protein>
<keyword evidence="5" id="KW-0378">Hydrolase</keyword>
<organism evidence="5 6">
    <name type="scientific">Paenibacillus antri</name>
    <dbReference type="NCBI Taxonomy" id="2582848"/>
    <lineage>
        <taxon>Bacteria</taxon>
        <taxon>Bacillati</taxon>
        <taxon>Bacillota</taxon>
        <taxon>Bacilli</taxon>
        <taxon>Bacillales</taxon>
        <taxon>Paenibacillaceae</taxon>
        <taxon>Paenibacillus</taxon>
    </lineage>
</organism>
<evidence type="ECO:0000256" key="3">
    <source>
        <dbReference type="ARBA" id="ARBA00048505"/>
    </source>
</evidence>
<dbReference type="Proteomes" id="UP000309676">
    <property type="component" value="Unassembled WGS sequence"/>
</dbReference>
<accession>A0A5R9G333</accession>
<reference evidence="5 6" key="1">
    <citation type="submission" date="2019-05" db="EMBL/GenBank/DDBJ databases">
        <authorList>
            <person name="Narsing Rao M.P."/>
            <person name="Li W.J."/>
        </authorList>
    </citation>
    <scope>NUCLEOTIDE SEQUENCE [LARGE SCALE GENOMIC DNA]</scope>
    <source>
        <strain evidence="5 6">SYSU_K30003</strain>
    </source>
</reference>
<evidence type="ECO:0000256" key="2">
    <source>
        <dbReference type="ARBA" id="ARBA00034301"/>
    </source>
</evidence>
<comment type="catalytic activity">
    <reaction evidence="3">
        <text>3',5'-cyclic UMP + H2O = UMP + H(+)</text>
        <dbReference type="Rhea" id="RHEA:70575"/>
        <dbReference type="ChEBI" id="CHEBI:15377"/>
        <dbReference type="ChEBI" id="CHEBI:15378"/>
        <dbReference type="ChEBI" id="CHEBI:57865"/>
        <dbReference type="ChEBI" id="CHEBI:184387"/>
    </reaction>
    <physiologicalReaction direction="left-to-right" evidence="3">
        <dbReference type="Rhea" id="RHEA:70576"/>
    </physiologicalReaction>
</comment>
<feature type="domain" description="Metallo-beta-lactamase" evidence="4">
    <location>
        <begin position="22"/>
        <end position="204"/>
    </location>
</feature>
<dbReference type="InterPro" id="IPR001279">
    <property type="entry name" value="Metallo-B-lactamas"/>
</dbReference>
<dbReference type="PANTHER" id="PTHR42951:SF15">
    <property type="entry name" value="METALLO-BETA-LACTAMASE SUPERFAMILY PROTEIN"/>
    <property type="match status" value="1"/>
</dbReference>
<dbReference type="RefSeq" id="WP_138195806.1">
    <property type="nucleotide sequence ID" value="NZ_VCIW01000013.1"/>
</dbReference>
<comment type="caution">
    <text evidence="5">The sequence shown here is derived from an EMBL/GenBank/DDBJ whole genome shotgun (WGS) entry which is preliminary data.</text>
</comment>
<dbReference type="Gene3D" id="3.60.15.10">
    <property type="entry name" value="Ribonuclease Z/Hydroxyacylglutathione hydrolase-like"/>
    <property type="match status" value="1"/>
</dbReference>
<gene>
    <name evidence="5" type="ORF">FE782_18930</name>
</gene>
<comment type="catalytic activity">
    <reaction evidence="1">
        <text>3',5'-cyclic CMP + H2O = CMP + H(+)</text>
        <dbReference type="Rhea" id="RHEA:72675"/>
        <dbReference type="ChEBI" id="CHEBI:15377"/>
        <dbReference type="ChEBI" id="CHEBI:15378"/>
        <dbReference type="ChEBI" id="CHEBI:58003"/>
        <dbReference type="ChEBI" id="CHEBI:60377"/>
    </reaction>
    <physiologicalReaction direction="left-to-right" evidence="1">
        <dbReference type="Rhea" id="RHEA:72676"/>
    </physiologicalReaction>
</comment>
<evidence type="ECO:0000256" key="1">
    <source>
        <dbReference type="ARBA" id="ARBA00034221"/>
    </source>
</evidence>
<evidence type="ECO:0000313" key="6">
    <source>
        <dbReference type="Proteomes" id="UP000309676"/>
    </source>
</evidence>
<dbReference type="InterPro" id="IPR050855">
    <property type="entry name" value="NDM-1-like"/>
</dbReference>
<dbReference type="AlphaFoldDB" id="A0A5R9G333"/>
<keyword evidence="6" id="KW-1185">Reference proteome</keyword>
<dbReference type="CDD" id="cd07721">
    <property type="entry name" value="yflN-like_MBL-fold"/>
    <property type="match status" value="1"/>
</dbReference>
<evidence type="ECO:0000259" key="4">
    <source>
        <dbReference type="SMART" id="SM00849"/>
    </source>
</evidence>
<evidence type="ECO:0000313" key="5">
    <source>
        <dbReference type="EMBL" id="TLS50772.1"/>
    </source>
</evidence>
<comment type="function">
    <text evidence="2">Counteracts the endogenous Pycsar antiviral defense system. Phosphodiesterase that enables metal-dependent hydrolysis of host cyclic nucleotide Pycsar defense signals such as cCMP and cUMP.</text>
</comment>